<evidence type="ECO:0000313" key="2">
    <source>
        <dbReference type="Proteomes" id="UP000239710"/>
    </source>
</evidence>
<organism evidence="1 2">
    <name type="scientific">Xanthomonas bromi</name>
    <dbReference type="NCBI Taxonomy" id="56449"/>
    <lineage>
        <taxon>Bacteria</taxon>
        <taxon>Pseudomonadati</taxon>
        <taxon>Pseudomonadota</taxon>
        <taxon>Gammaproteobacteria</taxon>
        <taxon>Lysobacterales</taxon>
        <taxon>Lysobacteraceae</taxon>
        <taxon>Xanthomonas</taxon>
    </lineage>
</organism>
<keyword evidence="2" id="KW-1185">Reference proteome</keyword>
<name>A0ABX5BP35_9XANT</name>
<accession>A0ABX5BP35</accession>
<proteinExistence type="predicted"/>
<comment type="caution">
    <text evidence="1">The sequence shown here is derived from an EMBL/GenBank/DDBJ whole genome shotgun (WGS) entry which is preliminary data.</text>
</comment>
<protein>
    <submittedName>
        <fullName evidence="1">Uncharacterized protein</fullName>
    </submittedName>
</protein>
<gene>
    <name evidence="1" type="ORF">XbrCFBP1976_19190</name>
</gene>
<dbReference type="EMBL" id="MDCE01000040">
    <property type="protein sequence ID" value="PPV05037.1"/>
    <property type="molecule type" value="Genomic_DNA"/>
</dbReference>
<sequence>MRTMFPLIDRRILLSECIGGKACPNHALKYGPQVLRFRSFRQMTDQCLILAADVLLRTNLSSPRVPALAPLAFGAMLRCIM</sequence>
<dbReference type="Proteomes" id="UP000239710">
    <property type="component" value="Unassembled WGS sequence"/>
</dbReference>
<evidence type="ECO:0000313" key="1">
    <source>
        <dbReference type="EMBL" id="PPV05037.1"/>
    </source>
</evidence>
<reference evidence="1 2" key="1">
    <citation type="submission" date="2016-08" db="EMBL/GenBank/DDBJ databases">
        <title>Evolution of the type three secretion system and type three effector repertoires in Xanthomonas.</title>
        <authorList>
            <person name="Merda D."/>
            <person name="Briand M."/>
            <person name="Bosis E."/>
            <person name="Rousseau C."/>
            <person name="Portier P."/>
            <person name="Jacques M.-A."/>
            <person name="Fischer-Le Saux M."/>
        </authorList>
    </citation>
    <scope>NUCLEOTIDE SEQUENCE [LARGE SCALE GENOMIC DNA]</scope>
    <source>
        <strain evidence="1 2">CFBP1976</strain>
    </source>
</reference>